<feature type="transmembrane region" description="Helical" evidence="1">
    <location>
        <begin position="41"/>
        <end position="60"/>
    </location>
</feature>
<dbReference type="Proteomes" id="UP000830401">
    <property type="component" value="Plasmid unnamed5"/>
</dbReference>
<reference evidence="2" key="1">
    <citation type="submission" date="2022-04" db="EMBL/GenBank/DDBJ databases">
        <title>Hymenobacter sp. isolated from the air.</title>
        <authorList>
            <person name="Won M."/>
            <person name="Lee C.-M."/>
            <person name="Woen H.-Y."/>
            <person name="Kwon S.-W."/>
        </authorList>
    </citation>
    <scope>NUCLEOTIDE SEQUENCE</scope>
    <source>
        <strain evidence="2">5420S-77</strain>
        <plasmid evidence="2">unnamed5</plasmid>
    </source>
</reference>
<feature type="transmembrane region" description="Helical" evidence="1">
    <location>
        <begin position="72"/>
        <end position="91"/>
    </location>
</feature>
<keyword evidence="1" id="KW-0472">Membrane</keyword>
<evidence type="ECO:0000256" key="1">
    <source>
        <dbReference type="SAM" id="Phobius"/>
    </source>
</evidence>
<keyword evidence="3" id="KW-1185">Reference proteome</keyword>
<feature type="transmembrane region" description="Helical" evidence="1">
    <location>
        <begin position="243"/>
        <end position="261"/>
    </location>
</feature>
<sequence>MPDSIPHRAGKLPLGMSAQRAIIMNFYTNRPDGFGEIRNQLLLRVLPLALLALAVGYSIASTTSASTPQQEAEVLPFFIPLMLAALGIGIYRSLQQQKRLYHSYTLTISDTTISRELNDTTTLAIPIQNITRITRNHNGTFTIQGATAQESIGVYRQVEPYDVLAAQLMTIHPITIQTQKPVAERLRLPLVLLTLGLMALVYGATNRLLVAISGTALSALLLWSFFSIQRSLYLDEATKRRHWWILVVLFSIVATTIGKLLP</sequence>
<keyword evidence="1" id="KW-1133">Transmembrane helix</keyword>
<evidence type="ECO:0000313" key="2">
    <source>
        <dbReference type="EMBL" id="UOQ69463.1"/>
    </source>
</evidence>
<keyword evidence="2" id="KW-0614">Plasmid</keyword>
<feature type="transmembrane region" description="Helical" evidence="1">
    <location>
        <begin position="208"/>
        <end position="228"/>
    </location>
</feature>
<protein>
    <recommendedName>
        <fullName evidence="4">PH domain-containing protein</fullName>
    </recommendedName>
</protein>
<geneLocation type="plasmid" evidence="2 3">
    <name>unnamed5</name>
</geneLocation>
<evidence type="ECO:0008006" key="4">
    <source>
        <dbReference type="Google" id="ProtNLM"/>
    </source>
</evidence>
<accession>A0ABY4GEW1</accession>
<proteinExistence type="predicted"/>
<dbReference type="EMBL" id="CP095066">
    <property type="protein sequence ID" value="UOQ69463.1"/>
    <property type="molecule type" value="Genomic_DNA"/>
</dbReference>
<feature type="transmembrane region" description="Helical" evidence="1">
    <location>
        <begin position="186"/>
        <end position="202"/>
    </location>
</feature>
<organism evidence="2 3">
    <name type="scientific">Hymenobacter volaticus</name>
    <dbReference type="NCBI Taxonomy" id="2932254"/>
    <lineage>
        <taxon>Bacteria</taxon>
        <taxon>Pseudomonadati</taxon>
        <taxon>Bacteroidota</taxon>
        <taxon>Cytophagia</taxon>
        <taxon>Cytophagales</taxon>
        <taxon>Hymenobacteraceae</taxon>
        <taxon>Hymenobacter</taxon>
    </lineage>
</organism>
<keyword evidence="1" id="KW-0812">Transmembrane</keyword>
<evidence type="ECO:0000313" key="3">
    <source>
        <dbReference type="Proteomes" id="UP000830401"/>
    </source>
</evidence>
<dbReference type="RefSeq" id="WP_245127238.1">
    <property type="nucleotide sequence ID" value="NZ_CP095066.1"/>
</dbReference>
<name>A0ABY4GEW1_9BACT</name>
<gene>
    <name evidence="2" type="ORF">MUN86_28710</name>
</gene>